<gene>
    <name evidence="1" type="ORF">GCM10017567_12110</name>
</gene>
<evidence type="ECO:0000313" key="1">
    <source>
        <dbReference type="EMBL" id="GHF98869.1"/>
    </source>
</evidence>
<proteinExistence type="predicted"/>
<evidence type="ECO:0000313" key="2">
    <source>
        <dbReference type="Proteomes" id="UP000649955"/>
    </source>
</evidence>
<organism evidence="1 2">
    <name type="scientific">Amycolatopsis bullii</name>
    <dbReference type="NCBI Taxonomy" id="941987"/>
    <lineage>
        <taxon>Bacteria</taxon>
        <taxon>Bacillati</taxon>
        <taxon>Actinomycetota</taxon>
        <taxon>Actinomycetes</taxon>
        <taxon>Pseudonocardiales</taxon>
        <taxon>Pseudonocardiaceae</taxon>
        <taxon>Amycolatopsis</taxon>
    </lineage>
</organism>
<accession>A0ABQ3K4I9</accession>
<dbReference type="RefSeq" id="WP_191307023.1">
    <property type="nucleotide sequence ID" value="NZ_BNAW01000003.1"/>
</dbReference>
<name>A0ABQ3K4I9_9PSEU</name>
<dbReference type="InterPro" id="IPR029058">
    <property type="entry name" value="AB_hydrolase_fold"/>
</dbReference>
<dbReference type="EMBL" id="BNAW01000003">
    <property type="protein sequence ID" value="GHF98869.1"/>
    <property type="molecule type" value="Genomic_DNA"/>
</dbReference>
<protein>
    <recommendedName>
        <fullName evidence="3">Alpha/beta hydrolase</fullName>
    </recommendedName>
</protein>
<dbReference type="Gene3D" id="3.40.50.1820">
    <property type="entry name" value="alpha/beta hydrolase"/>
    <property type="match status" value="1"/>
</dbReference>
<reference evidence="2" key="1">
    <citation type="journal article" date="2019" name="Int. J. Syst. Evol. Microbiol.">
        <title>The Global Catalogue of Microorganisms (GCM) 10K type strain sequencing project: providing services to taxonomists for standard genome sequencing and annotation.</title>
        <authorList>
            <consortium name="The Broad Institute Genomics Platform"/>
            <consortium name="The Broad Institute Genome Sequencing Center for Infectious Disease"/>
            <person name="Wu L."/>
            <person name="Ma J."/>
        </authorList>
    </citation>
    <scope>NUCLEOTIDE SEQUENCE [LARGE SCALE GENOMIC DNA]</scope>
    <source>
        <strain evidence="2">CGMCC 4.7680</strain>
    </source>
</reference>
<sequence>MAGTDRQRPILAYDAACLHDGGPPKDRLATIKQPVLVLTAKTIDGAMAGPASGFFDDAADALVAAVPRAERDVIQQEGHVADPKAVGPILERFFGV</sequence>
<dbReference type="Proteomes" id="UP000649955">
    <property type="component" value="Unassembled WGS sequence"/>
</dbReference>
<keyword evidence="2" id="KW-1185">Reference proteome</keyword>
<evidence type="ECO:0008006" key="3">
    <source>
        <dbReference type="Google" id="ProtNLM"/>
    </source>
</evidence>
<comment type="caution">
    <text evidence="1">The sequence shown here is derived from an EMBL/GenBank/DDBJ whole genome shotgun (WGS) entry which is preliminary data.</text>
</comment>